<accession>A0ABR8K2Q0</accession>
<feature type="domain" description="HTH cro/C1-type" evidence="1">
    <location>
        <begin position="13"/>
        <end position="66"/>
    </location>
</feature>
<proteinExistence type="predicted"/>
<evidence type="ECO:0000259" key="1">
    <source>
        <dbReference type="PROSITE" id="PS50943"/>
    </source>
</evidence>
<dbReference type="InterPro" id="IPR001387">
    <property type="entry name" value="Cro/C1-type_HTH"/>
</dbReference>
<dbReference type="Proteomes" id="UP000637383">
    <property type="component" value="Unassembled WGS sequence"/>
</dbReference>
<dbReference type="PROSITE" id="PS50943">
    <property type="entry name" value="HTH_CROC1"/>
    <property type="match status" value="1"/>
</dbReference>
<dbReference type="CDD" id="cd00093">
    <property type="entry name" value="HTH_XRE"/>
    <property type="match status" value="1"/>
</dbReference>
<protein>
    <submittedName>
        <fullName evidence="2">Helix-turn-helix transcriptional regulator</fullName>
    </submittedName>
</protein>
<keyword evidence="3" id="KW-1185">Reference proteome</keyword>
<reference evidence="2 3" key="1">
    <citation type="journal article" date="2020" name="ISME J.">
        <title>Comparative genomics reveals insights into cyanobacterial evolution and habitat adaptation.</title>
        <authorList>
            <person name="Chen M.Y."/>
            <person name="Teng W.K."/>
            <person name="Zhao L."/>
            <person name="Hu C.X."/>
            <person name="Zhou Y.K."/>
            <person name="Han B.P."/>
            <person name="Song L.R."/>
            <person name="Shu W.S."/>
        </authorList>
    </citation>
    <scope>NUCLEOTIDE SEQUENCE [LARGE SCALE GENOMIC DNA]</scope>
    <source>
        <strain evidence="2 3">FACHB-159</strain>
    </source>
</reference>
<dbReference type="InterPro" id="IPR010982">
    <property type="entry name" value="Lambda_DNA-bd_dom_sf"/>
</dbReference>
<dbReference type="Pfam" id="PF01381">
    <property type="entry name" value="HTH_3"/>
    <property type="match status" value="1"/>
</dbReference>
<name>A0ABR8K2Q0_9NOSO</name>
<dbReference type="EMBL" id="JACJTU010000005">
    <property type="protein sequence ID" value="MBD2733699.1"/>
    <property type="molecule type" value="Genomic_DNA"/>
</dbReference>
<evidence type="ECO:0000313" key="3">
    <source>
        <dbReference type="Proteomes" id="UP000637383"/>
    </source>
</evidence>
<gene>
    <name evidence="2" type="ORF">H6H03_07195</name>
</gene>
<sequence length="80" mass="9212">MAAIEKTELAELIRETRMRLKLSQVKFAEKLGVSFHSVNRWENGRTRPLPLAMKQIETLLYSLGDRGEDLLARYFSSGRS</sequence>
<comment type="caution">
    <text evidence="2">The sequence shown here is derived from an EMBL/GenBank/DDBJ whole genome shotgun (WGS) entry which is preliminary data.</text>
</comment>
<evidence type="ECO:0000313" key="2">
    <source>
        <dbReference type="EMBL" id="MBD2733699.1"/>
    </source>
</evidence>
<organism evidence="2 3">
    <name type="scientific">Nostoc paludosum FACHB-159</name>
    <dbReference type="NCBI Taxonomy" id="2692908"/>
    <lineage>
        <taxon>Bacteria</taxon>
        <taxon>Bacillati</taxon>
        <taxon>Cyanobacteriota</taxon>
        <taxon>Cyanophyceae</taxon>
        <taxon>Nostocales</taxon>
        <taxon>Nostocaceae</taxon>
        <taxon>Nostoc</taxon>
    </lineage>
</organism>
<dbReference type="Gene3D" id="1.10.260.40">
    <property type="entry name" value="lambda repressor-like DNA-binding domains"/>
    <property type="match status" value="1"/>
</dbReference>
<dbReference type="SMART" id="SM00530">
    <property type="entry name" value="HTH_XRE"/>
    <property type="match status" value="1"/>
</dbReference>
<dbReference type="SUPFAM" id="SSF47413">
    <property type="entry name" value="lambda repressor-like DNA-binding domains"/>
    <property type="match status" value="1"/>
</dbReference>